<keyword evidence="2" id="KW-1185">Reference proteome</keyword>
<protein>
    <submittedName>
        <fullName evidence="1">Uncharacterized protein</fullName>
    </submittedName>
</protein>
<name>A0AA47M0Y5_MERPO</name>
<evidence type="ECO:0000313" key="1">
    <source>
        <dbReference type="EMBL" id="KAK0131579.1"/>
    </source>
</evidence>
<dbReference type="Proteomes" id="UP001174136">
    <property type="component" value="Unassembled WGS sequence"/>
</dbReference>
<accession>A0AA47M0Y5</accession>
<evidence type="ECO:0000313" key="2">
    <source>
        <dbReference type="Proteomes" id="UP001174136"/>
    </source>
</evidence>
<proteinExistence type="predicted"/>
<gene>
    <name evidence="1" type="ORF">N1851_033755</name>
</gene>
<dbReference type="EMBL" id="JAOPHQ010006539">
    <property type="protein sequence ID" value="KAK0131579.1"/>
    <property type="molecule type" value="Genomic_DNA"/>
</dbReference>
<sequence>MFLVSGQYANAGGIVYTRDELLTLSKPPPFTGTRHQIPEELRRRRRGCRAGLMRKARRRRFKPCIPSIVMGNVRSLVNKVDKLGALIR</sequence>
<organism evidence="1 2">
    <name type="scientific">Merluccius polli</name>
    <name type="common">Benguela hake</name>
    <name type="synonym">Merluccius cadenati</name>
    <dbReference type="NCBI Taxonomy" id="89951"/>
    <lineage>
        <taxon>Eukaryota</taxon>
        <taxon>Metazoa</taxon>
        <taxon>Chordata</taxon>
        <taxon>Craniata</taxon>
        <taxon>Vertebrata</taxon>
        <taxon>Euteleostomi</taxon>
        <taxon>Actinopterygii</taxon>
        <taxon>Neopterygii</taxon>
        <taxon>Teleostei</taxon>
        <taxon>Neoteleostei</taxon>
        <taxon>Acanthomorphata</taxon>
        <taxon>Zeiogadaria</taxon>
        <taxon>Gadariae</taxon>
        <taxon>Gadiformes</taxon>
        <taxon>Gadoidei</taxon>
        <taxon>Merlucciidae</taxon>
        <taxon>Merluccius</taxon>
    </lineage>
</organism>
<comment type="caution">
    <text evidence="1">The sequence shown here is derived from an EMBL/GenBank/DDBJ whole genome shotgun (WGS) entry which is preliminary data.</text>
</comment>
<reference evidence="1" key="1">
    <citation type="journal article" date="2023" name="Front. Mar. Sci.">
        <title>A new Merluccius polli reference genome to investigate the effects of global change in West African waters.</title>
        <authorList>
            <person name="Mateo J.L."/>
            <person name="Blanco-Fernandez C."/>
            <person name="Garcia-Vazquez E."/>
            <person name="Machado-Schiaffino G."/>
        </authorList>
    </citation>
    <scope>NUCLEOTIDE SEQUENCE</scope>
    <source>
        <strain evidence="1">C29</strain>
        <tissue evidence="1">Fin</tissue>
    </source>
</reference>
<dbReference type="AlphaFoldDB" id="A0AA47M0Y5"/>